<name>A0AAV3UNU8_9EURY</name>
<dbReference type="EMBL" id="BAABKX010000019">
    <property type="protein sequence ID" value="GAA5061042.1"/>
    <property type="molecule type" value="Genomic_DNA"/>
</dbReference>
<evidence type="ECO:0000313" key="10">
    <source>
        <dbReference type="EMBL" id="GAA5061042.1"/>
    </source>
</evidence>
<dbReference type="Pfam" id="PF03773">
    <property type="entry name" value="ArsP_1"/>
    <property type="match status" value="1"/>
</dbReference>
<dbReference type="Gene3D" id="1.10.620.20">
    <property type="entry name" value="Ribonucleotide Reductase, subunit A"/>
    <property type="match status" value="1"/>
</dbReference>
<dbReference type="Proteomes" id="UP001501729">
    <property type="component" value="Unassembled WGS sequence"/>
</dbReference>
<comment type="caution">
    <text evidence="10">The sequence shown here is derived from an EMBL/GenBank/DDBJ whole genome shotgun (WGS) entry which is preliminary data.</text>
</comment>
<evidence type="ECO:0000259" key="9">
    <source>
        <dbReference type="SMART" id="SM00746"/>
    </source>
</evidence>
<dbReference type="GO" id="GO:0005886">
    <property type="term" value="C:plasma membrane"/>
    <property type="evidence" value="ECO:0007669"/>
    <property type="project" value="UniProtKB-SubCell"/>
</dbReference>
<feature type="transmembrane region" description="Helical" evidence="8">
    <location>
        <begin position="84"/>
        <end position="106"/>
    </location>
</feature>
<feature type="transmembrane region" description="Helical" evidence="8">
    <location>
        <begin position="355"/>
        <end position="381"/>
    </location>
</feature>
<sequence length="490" mass="54043">MWIAFYITLLRETRKNEASDTPCMETTVVNGILESLRIGIGFLWTAAWAITMGLMITSLVQVYVSKERMARLLGDDDLAGLAKATVFGAASSGCSFGAVAIAKGLFKKGAHVVNVLAFMFASTNLIIELGLMILILLGWEFLLAELLGGLILIAVMALIVHLTLPENLFEDVREELNQRDHDHGITEDPTCGMEGKDEYSLVTNGGETLKFCSAGCLETYQQEAASSGGWREELLTWGGWYKLGNQYRKEWSMIWKDVVAGFLISGFVIVFVPQWVWNSLFLQGDNLLVSAENAIMGVTIAVISFVGSIGNVPFAVALWGGGISFAGVIAFVYADLITIPVLNVYRKYYGWKVMLYILGVFFVTMAFTGFLMEELFTALGIVPNLAGGETATEQTYFELNYTFYLNVVAFALSGFLFYVYRRGLGAPGQYRDPVCGMRIDDSGPSVTHDGETYYFCSNRCKQSFERNPAEFSHLQPQNSGAGSSQSHEHH</sequence>
<dbReference type="InterPro" id="IPR007029">
    <property type="entry name" value="YHS_dom"/>
</dbReference>
<organism evidence="10 11">
    <name type="scientific">Haladaptatus pallidirubidus</name>
    <dbReference type="NCBI Taxonomy" id="1008152"/>
    <lineage>
        <taxon>Archaea</taxon>
        <taxon>Methanobacteriati</taxon>
        <taxon>Methanobacteriota</taxon>
        <taxon>Stenosarchaea group</taxon>
        <taxon>Halobacteria</taxon>
        <taxon>Halobacteriales</taxon>
        <taxon>Haladaptataceae</taxon>
        <taxon>Haladaptatus</taxon>
    </lineage>
</organism>
<evidence type="ECO:0000256" key="8">
    <source>
        <dbReference type="SAM" id="Phobius"/>
    </source>
</evidence>
<dbReference type="Pfam" id="PF04945">
    <property type="entry name" value="YHS"/>
    <property type="match status" value="1"/>
</dbReference>
<feature type="transmembrane region" description="Helical" evidence="8">
    <location>
        <begin position="143"/>
        <end position="164"/>
    </location>
</feature>
<evidence type="ECO:0000256" key="4">
    <source>
        <dbReference type="ARBA" id="ARBA00022692"/>
    </source>
</evidence>
<dbReference type="InterPro" id="IPR009078">
    <property type="entry name" value="Ferritin-like_SF"/>
</dbReference>
<feature type="transmembrane region" description="Helical" evidence="8">
    <location>
        <begin position="113"/>
        <end position="137"/>
    </location>
</feature>
<feature type="transmembrane region" description="Helical" evidence="8">
    <location>
        <begin position="258"/>
        <end position="277"/>
    </location>
</feature>
<evidence type="ECO:0000256" key="7">
    <source>
        <dbReference type="SAM" id="MobiDB-lite"/>
    </source>
</evidence>
<feature type="transmembrane region" description="Helical" evidence="8">
    <location>
        <begin position="42"/>
        <end position="64"/>
    </location>
</feature>
<comment type="similarity">
    <text evidence="2">Belongs to the UPF0718 family.</text>
</comment>
<evidence type="ECO:0000256" key="6">
    <source>
        <dbReference type="ARBA" id="ARBA00023136"/>
    </source>
</evidence>
<reference evidence="10 11" key="1">
    <citation type="journal article" date="2019" name="Int. J. Syst. Evol. Microbiol.">
        <title>The Global Catalogue of Microorganisms (GCM) 10K type strain sequencing project: providing services to taxonomists for standard genome sequencing and annotation.</title>
        <authorList>
            <consortium name="The Broad Institute Genomics Platform"/>
            <consortium name="The Broad Institute Genome Sequencing Center for Infectious Disease"/>
            <person name="Wu L."/>
            <person name="Ma J."/>
        </authorList>
    </citation>
    <scope>NUCLEOTIDE SEQUENCE [LARGE SCALE GENOMIC DNA]</scope>
    <source>
        <strain evidence="10 11">JCM 17504</strain>
    </source>
</reference>
<proteinExistence type="inferred from homology"/>
<dbReference type="PANTHER" id="PTHR42775:SF1">
    <property type="entry name" value="PERMEASE RV2963-RELATED"/>
    <property type="match status" value="1"/>
</dbReference>
<feature type="domain" description="TRASH" evidence="9">
    <location>
        <begin position="188"/>
        <end position="224"/>
    </location>
</feature>
<dbReference type="InterPro" id="IPR005524">
    <property type="entry name" value="DUF318"/>
</dbReference>
<dbReference type="InterPro" id="IPR011017">
    <property type="entry name" value="TRASH_dom"/>
</dbReference>
<dbReference type="SMART" id="SM00746">
    <property type="entry name" value="TRASH"/>
    <property type="match status" value="2"/>
</dbReference>
<dbReference type="PANTHER" id="PTHR42775">
    <property type="entry name" value="PERMEASE RV2963-RELATED"/>
    <property type="match status" value="1"/>
</dbReference>
<evidence type="ECO:0000256" key="1">
    <source>
        <dbReference type="ARBA" id="ARBA00004651"/>
    </source>
</evidence>
<evidence type="ECO:0000256" key="2">
    <source>
        <dbReference type="ARBA" id="ARBA00006386"/>
    </source>
</evidence>
<comment type="subcellular location">
    <subcellularLocation>
        <location evidence="1">Cell membrane</location>
        <topology evidence="1">Multi-pass membrane protein</topology>
    </subcellularLocation>
</comment>
<dbReference type="InterPro" id="IPR012348">
    <property type="entry name" value="RNR-like"/>
</dbReference>
<feature type="compositionally biased region" description="Polar residues" evidence="7">
    <location>
        <begin position="474"/>
        <end position="490"/>
    </location>
</feature>
<dbReference type="InterPro" id="IPR053166">
    <property type="entry name" value="UPF0718_permease"/>
</dbReference>
<accession>A0AAV3UNU8</accession>
<evidence type="ECO:0000313" key="11">
    <source>
        <dbReference type="Proteomes" id="UP001501729"/>
    </source>
</evidence>
<keyword evidence="11" id="KW-1185">Reference proteome</keyword>
<protein>
    <submittedName>
        <fullName evidence="10">Permease</fullName>
    </submittedName>
</protein>
<feature type="transmembrane region" description="Helical" evidence="8">
    <location>
        <begin position="314"/>
        <end position="334"/>
    </location>
</feature>
<evidence type="ECO:0000256" key="3">
    <source>
        <dbReference type="ARBA" id="ARBA00022475"/>
    </source>
</evidence>
<dbReference type="GO" id="GO:0016491">
    <property type="term" value="F:oxidoreductase activity"/>
    <property type="evidence" value="ECO:0007669"/>
    <property type="project" value="InterPro"/>
</dbReference>
<keyword evidence="6 8" id="KW-0472">Membrane</keyword>
<keyword evidence="3" id="KW-1003">Cell membrane</keyword>
<dbReference type="AlphaFoldDB" id="A0AAV3UNU8"/>
<feature type="domain" description="TRASH" evidence="9">
    <location>
        <begin position="432"/>
        <end position="468"/>
    </location>
</feature>
<feature type="region of interest" description="Disordered" evidence="7">
    <location>
        <begin position="471"/>
        <end position="490"/>
    </location>
</feature>
<keyword evidence="5 8" id="KW-1133">Transmembrane helix</keyword>
<evidence type="ECO:0000256" key="5">
    <source>
        <dbReference type="ARBA" id="ARBA00022989"/>
    </source>
</evidence>
<gene>
    <name evidence="10" type="ORF">GCM10025751_46870</name>
</gene>
<dbReference type="SUPFAM" id="SSF47240">
    <property type="entry name" value="Ferritin-like"/>
    <property type="match status" value="1"/>
</dbReference>
<keyword evidence="4 8" id="KW-0812">Transmembrane</keyword>
<feature type="transmembrane region" description="Helical" evidence="8">
    <location>
        <begin position="401"/>
        <end position="420"/>
    </location>
</feature>